<proteinExistence type="inferred from homology"/>
<evidence type="ECO:0000256" key="5">
    <source>
        <dbReference type="ARBA" id="ARBA00022989"/>
    </source>
</evidence>
<feature type="transmembrane region" description="Helical" evidence="8">
    <location>
        <begin position="12"/>
        <end position="37"/>
    </location>
</feature>
<dbReference type="InterPro" id="IPR036249">
    <property type="entry name" value="Thioredoxin-like_sf"/>
</dbReference>
<feature type="transmembrane region" description="Helical" evidence="8">
    <location>
        <begin position="174"/>
        <end position="196"/>
    </location>
</feature>
<dbReference type="Gene3D" id="3.40.30.10">
    <property type="entry name" value="Glutaredoxin"/>
    <property type="match status" value="1"/>
</dbReference>
<feature type="transmembrane region" description="Helical" evidence="8">
    <location>
        <begin position="58"/>
        <end position="87"/>
    </location>
</feature>
<keyword evidence="3" id="KW-1003">Cell membrane</keyword>
<dbReference type="GO" id="GO:0016209">
    <property type="term" value="F:antioxidant activity"/>
    <property type="evidence" value="ECO:0007669"/>
    <property type="project" value="InterPro"/>
</dbReference>
<dbReference type="InterPro" id="IPR017937">
    <property type="entry name" value="Thioredoxin_CS"/>
</dbReference>
<feature type="transmembrane region" description="Helical" evidence="8">
    <location>
        <begin position="136"/>
        <end position="162"/>
    </location>
</feature>
<evidence type="ECO:0000256" key="4">
    <source>
        <dbReference type="ARBA" id="ARBA00022692"/>
    </source>
</evidence>
<feature type="domain" description="Thioredoxin" evidence="9">
    <location>
        <begin position="258"/>
        <end position="408"/>
    </location>
</feature>
<protein>
    <submittedName>
        <fullName evidence="10">Redoxin domain-containing protein</fullName>
    </submittedName>
</protein>
<dbReference type="InterPro" id="IPR000866">
    <property type="entry name" value="AhpC/TSA"/>
</dbReference>
<evidence type="ECO:0000256" key="3">
    <source>
        <dbReference type="ARBA" id="ARBA00022475"/>
    </source>
</evidence>
<reference evidence="10" key="1">
    <citation type="submission" date="2020-10" db="EMBL/GenBank/DDBJ databases">
        <authorList>
            <person name="Gilroy R."/>
        </authorList>
    </citation>
    <scope>NUCLEOTIDE SEQUENCE</scope>
    <source>
        <strain evidence="10">ChiSjej1B19-7085</strain>
    </source>
</reference>
<dbReference type="InterPro" id="IPR051790">
    <property type="entry name" value="Cytochrome_c-biogenesis_DsbD"/>
</dbReference>
<reference evidence="10" key="2">
    <citation type="journal article" date="2021" name="PeerJ">
        <title>Extensive microbial diversity within the chicken gut microbiome revealed by metagenomics and culture.</title>
        <authorList>
            <person name="Gilroy R."/>
            <person name="Ravi A."/>
            <person name="Getino M."/>
            <person name="Pursley I."/>
            <person name="Horton D.L."/>
            <person name="Alikhan N.F."/>
            <person name="Baker D."/>
            <person name="Gharbi K."/>
            <person name="Hall N."/>
            <person name="Watson M."/>
            <person name="Adriaenssens E.M."/>
            <person name="Foster-Nyarko E."/>
            <person name="Jarju S."/>
            <person name="Secka A."/>
            <person name="Antonio M."/>
            <person name="Oren A."/>
            <person name="Chaudhuri R.R."/>
            <person name="La Ragione R."/>
            <person name="Hildebrand F."/>
            <person name="Pallen M.J."/>
        </authorList>
    </citation>
    <scope>NUCLEOTIDE SEQUENCE</scope>
    <source>
        <strain evidence="10">ChiSjej1B19-7085</strain>
    </source>
</reference>
<name>A0A9D1DQP7_9FIRM</name>
<feature type="transmembrane region" description="Helical" evidence="8">
    <location>
        <begin position="93"/>
        <end position="115"/>
    </location>
</feature>
<dbReference type="PANTHER" id="PTHR31272:SF4">
    <property type="entry name" value="CYTOCHROME C-TYPE BIOGENESIS PROTEIN HI_1454-RELATED"/>
    <property type="match status" value="1"/>
</dbReference>
<comment type="caution">
    <text evidence="10">The sequence shown here is derived from an EMBL/GenBank/DDBJ whole genome shotgun (WGS) entry which is preliminary data.</text>
</comment>
<evidence type="ECO:0000313" key="10">
    <source>
        <dbReference type="EMBL" id="HIR57236.1"/>
    </source>
</evidence>
<evidence type="ECO:0000259" key="9">
    <source>
        <dbReference type="PROSITE" id="PS51352"/>
    </source>
</evidence>
<feature type="transmembrane region" description="Helical" evidence="8">
    <location>
        <begin position="208"/>
        <end position="232"/>
    </location>
</feature>
<evidence type="ECO:0000256" key="8">
    <source>
        <dbReference type="SAM" id="Phobius"/>
    </source>
</evidence>
<accession>A0A9D1DQP7</accession>
<dbReference type="Proteomes" id="UP000886785">
    <property type="component" value="Unassembled WGS sequence"/>
</dbReference>
<dbReference type="EMBL" id="DVHF01000073">
    <property type="protein sequence ID" value="HIR57236.1"/>
    <property type="molecule type" value="Genomic_DNA"/>
</dbReference>
<dbReference type="PROSITE" id="PS51352">
    <property type="entry name" value="THIOREDOXIN_2"/>
    <property type="match status" value="1"/>
</dbReference>
<dbReference type="SUPFAM" id="SSF52833">
    <property type="entry name" value="Thioredoxin-like"/>
    <property type="match status" value="1"/>
</dbReference>
<gene>
    <name evidence="10" type="ORF">IAA54_06170</name>
</gene>
<sequence>MGFTLESSVSAAAVFLQGLFSFFSPCVLPLVPLYVGYLAGGAKEKDADGKIYYPRKRVLINTIFFVLGVSFAFFLLGFGFTAAGQFFSGNRLLFARIGGVLVILFGLYQLGVFRSKTLSSEHRLPFRLDKLSMNPFTALLFGFTFSFAWTPCVGPALAGVLVMASSASTASAGYLLIGVYTIGFILPFLAVGLFTGTLLDLFRKYNKVVVYTVKAGGVLMIFMGLMMITGWMNGITGYLADTVSGVSGTQEETSAQEERPEIPAPDFTLTDQNGQTHTLSDYKGKTVFLNFWATWCGPCKSEMPDIQKLYEAYGENQEDLIVLGVVQPNNDELPFSQEGTEDEIREFIDQGGYTYPTVMDETGEISAMYGITAFPTTFMIDKDGNVYGYVMSALPYDIMESIVQQTMEGRPAE</sequence>
<keyword evidence="5 8" id="KW-1133">Transmembrane helix</keyword>
<feature type="region of interest" description="Disordered" evidence="7">
    <location>
        <begin position="249"/>
        <end position="268"/>
    </location>
</feature>
<comment type="similarity">
    <text evidence="2">Belongs to the DsbD family.</text>
</comment>
<dbReference type="GO" id="GO:0017004">
    <property type="term" value="P:cytochrome complex assembly"/>
    <property type="evidence" value="ECO:0007669"/>
    <property type="project" value="InterPro"/>
</dbReference>
<evidence type="ECO:0000256" key="2">
    <source>
        <dbReference type="ARBA" id="ARBA00006143"/>
    </source>
</evidence>
<dbReference type="GO" id="GO:0005886">
    <property type="term" value="C:plasma membrane"/>
    <property type="evidence" value="ECO:0007669"/>
    <property type="project" value="UniProtKB-SubCell"/>
</dbReference>
<dbReference type="Pfam" id="PF02683">
    <property type="entry name" value="DsbD_TM"/>
    <property type="match status" value="1"/>
</dbReference>
<dbReference type="GO" id="GO:0016491">
    <property type="term" value="F:oxidoreductase activity"/>
    <property type="evidence" value="ECO:0007669"/>
    <property type="project" value="InterPro"/>
</dbReference>
<dbReference type="InterPro" id="IPR003834">
    <property type="entry name" value="Cyt_c_assmbl_TM_dom"/>
</dbReference>
<evidence type="ECO:0000256" key="1">
    <source>
        <dbReference type="ARBA" id="ARBA00004651"/>
    </source>
</evidence>
<evidence type="ECO:0000313" key="11">
    <source>
        <dbReference type="Proteomes" id="UP000886785"/>
    </source>
</evidence>
<dbReference type="Pfam" id="PF00578">
    <property type="entry name" value="AhpC-TSA"/>
    <property type="match status" value="1"/>
</dbReference>
<dbReference type="AlphaFoldDB" id="A0A9D1DQP7"/>
<comment type="subcellular location">
    <subcellularLocation>
        <location evidence="1">Cell membrane</location>
        <topology evidence="1">Multi-pass membrane protein</topology>
    </subcellularLocation>
</comment>
<dbReference type="PANTHER" id="PTHR31272">
    <property type="entry name" value="CYTOCHROME C-TYPE BIOGENESIS PROTEIN HI_1454-RELATED"/>
    <property type="match status" value="1"/>
</dbReference>
<keyword evidence="4 8" id="KW-0812">Transmembrane</keyword>
<organism evidence="10 11">
    <name type="scientific">Candidatus Gallacutalibacter pullicola</name>
    <dbReference type="NCBI Taxonomy" id="2840830"/>
    <lineage>
        <taxon>Bacteria</taxon>
        <taxon>Bacillati</taxon>
        <taxon>Bacillota</taxon>
        <taxon>Clostridia</taxon>
        <taxon>Eubacteriales</taxon>
        <taxon>Candidatus Gallacutalibacter</taxon>
    </lineage>
</organism>
<dbReference type="CDD" id="cd02966">
    <property type="entry name" value="TlpA_like_family"/>
    <property type="match status" value="1"/>
</dbReference>
<evidence type="ECO:0000256" key="6">
    <source>
        <dbReference type="ARBA" id="ARBA00023136"/>
    </source>
</evidence>
<keyword evidence="6 8" id="KW-0472">Membrane</keyword>
<dbReference type="PROSITE" id="PS00194">
    <property type="entry name" value="THIOREDOXIN_1"/>
    <property type="match status" value="1"/>
</dbReference>
<evidence type="ECO:0000256" key="7">
    <source>
        <dbReference type="SAM" id="MobiDB-lite"/>
    </source>
</evidence>
<dbReference type="InterPro" id="IPR013766">
    <property type="entry name" value="Thioredoxin_domain"/>
</dbReference>